<evidence type="ECO:0000259" key="2">
    <source>
        <dbReference type="Pfam" id="PF03468"/>
    </source>
</evidence>
<evidence type="ECO:0000256" key="1">
    <source>
        <dbReference type="SAM" id="MobiDB-lite"/>
    </source>
</evidence>
<reference evidence="3 4" key="1">
    <citation type="submission" date="2024-02" db="EMBL/GenBank/DDBJ databases">
        <authorList>
            <person name="Vignale AGUSTIN F."/>
            <person name="Sosa J E."/>
            <person name="Modenutti C."/>
        </authorList>
    </citation>
    <scope>NUCLEOTIDE SEQUENCE [LARGE SCALE GENOMIC DNA]</scope>
</reference>
<dbReference type="Pfam" id="PF03468">
    <property type="entry name" value="XS"/>
    <property type="match status" value="1"/>
</dbReference>
<gene>
    <name evidence="3" type="ORF">ILEXP_LOCUS22143</name>
</gene>
<dbReference type="AlphaFoldDB" id="A0ABC8S9E2"/>
<dbReference type="EMBL" id="CAUOFW020002458">
    <property type="protein sequence ID" value="CAK9153841.1"/>
    <property type="molecule type" value="Genomic_DNA"/>
</dbReference>
<dbReference type="Proteomes" id="UP001642360">
    <property type="component" value="Unassembled WGS sequence"/>
</dbReference>
<accession>A0ABC8S9E2</accession>
<feature type="compositionally biased region" description="Basic and acidic residues" evidence="1">
    <location>
        <begin position="34"/>
        <end position="53"/>
    </location>
</feature>
<feature type="compositionally biased region" description="Basic residues" evidence="1">
    <location>
        <begin position="651"/>
        <end position="663"/>
    </location>
</feature>
<comment type="caution">
    <text evidence="3">The sequence shown here is derived from an EMBL/GenBank/DDBJ whole genome shotgun (WGS) entry which is preliminary data.</text>
</comment>
<name>A0ABC8S9E2_9AQUA</name>
<dbReference type="Gene3D" id="3.30.70.2890">
    <property type="entry name" value="XS domain"/>
    <property type="match status" value="1"/>
</dbReference>
<feature type="compositionally biased region" description="Basic and acidic residues" evidence="1">
    <location>
        <begin position="61"/>
        <end position="83"/>
    </location>
</feature>
<feature type="compositionally biased region" description="Basic and acidic residues" evidence="1">
    <location>
        <begin position="1"/>
        <end position="23"/>
    </location>
</feature>
<evidence type="ECO:0000313" key="3">
    <source>
        <dbReference type="EMBL" id="CAK9153841.1"/>
    </source>
</evidence>
<keyword evidence="4" id="KW-1185">Reference proteome</keyword>
<feature type="region of interest" description="Disordered" evidence="1">
    <location>
        <begin position="634"/>
        <end position="671"/>
    </location>
</feature>
<dbReference type="PANTHER" id="PTHR46619:SF2">
    <property type="entry name" value="XS DOMAIN PROTEIN"/>
    <property type="match status" value="1"/>
</dbReference>
<feature type="region of interest" description="Disordered" evidence="1">
    <location>
        <begin position="1"/>
        <end position="83"/>
    </location>
</feature>
<sequence>MRERRYGGEREDVRTKTQEREYSPARPRSHSRPRHELERRDYYDRYFESESFRRTGQGSGSRERRDYDRRLDEGDRDGGFRRRDYGTHFKGGGTDGLLLRFCEDGLSGPRDSTSRKFQWKHSMEETTKSSGDADYHSLKYLANDYAVGSATRVRAEKYYIDRRISPEKEYSAATRDSTERSYQGRGYPSMAQSRILLERPISVETEEPRTYSSYPLDVDVVKSSGCMGDSCLLPSRSLNVGLDLRKDEDLGFRECLHLGKLVSDKPSARKLCKEEEDSMTYLKGDTDYMISSSRSKAFVPGSSSPAKENLFVSFRETSHVLSGGYKLSSGMISRHVGDNGYAQKSHIRSPVDPAVQLSDKRNYPRPYLSSLKGAHGDYTYSEVRTGEKGDMSMMCGDFHGKMVKVEEEYGNRDLFKASIVNPSLDRIRSREHLSESRLLDHHLFSQQQPILDCDDVSGPLHKRKQDEEVLSTRNTHLEYESEVYQDHGSLLLGEVHHYETDDGPWSHEEKLKVLPSAEFDPYLEGFDGSSQHRSSAGELGFQVSEKMLKRKYAMDTNTKQNFESYRKNALMIHDQGNGEDFFLSKKSSVSHSQYRKTGRTYNEMATQMISNHGNLSVSMPRLLRKSHKSIGRDIKKRLGPVPPKVHVTHPLVKKTKQSVKKRLGPAPLKVHRPLPWLNNFEPYKLPRIQDGSDGNLHDQGGDPSEGNATPAKTEPPENSEDFKHMVHSAFFKFVKQLHDNIGQRRRLMEQGKAGSLRCSICGSDSKEFVDTQSLVRHAFMSPKVGFRSQHLGFHKALCALMGWKSAAAPNNPWVCEILSDAETLAVKEDLIIWPPVVIIHNSSIGNYKPDDRVVVSIEVLEAILKELDLGERTKVCRGKPANQSIMVVRFSSTFSGLQEADRLHKFYAETKHGRVEFQQINATSSTDSSGETQKATADKVENVLYGYLGTAGDLDKLDFKTKKRCLVKSKKEIHDIADASLKT</sequence>
<organism evidence="3 4">
    <name type="scientific">Ilex paraguariensis</name>
    <name type="common">yerba mate</name>
    <dbReference type="NCBI Taxonomy" id="185542"/>
    <lineage>
        <taxon>Eukaryota</taxon>
        <taxon>Viridiplantae</taxon>
        <taxon>Streptophyta</taxon>
        <taxon>Embryophyta</taxon>
        <taxon>Tracheophyta</taxon>
        <taxon>Spermatophyta</taxon>
        <taxon>Magnoliopsida</taxon>
        <taxon>eudicotyledons</taxon>
        <taxon>Gunneridae</taxon>
        <taxon>Pentapetalae</taxon>
        <taxon>asterids</taxon>
        <taxon>campanulids</taxon>
        <taxon>Aquifoliales</taxon>
        <taxon>Aquifoliaceae</taxon>
        <taxon>Ilex</taxon>
    </lineage>
</organism>
<proteinExistence type="predicted"/>
<dbReference type="PANTHER" id="PTHR46619">
    <property type="entry name" value="RNA RECOGNITION MOTIF XS DOMAIN PROTEIN-RELATED"/>
    <property type="match status" value="1"/>
</dbReference>
<feature type="region of interest" description="Disordered" evidence="1">
    <location>
        <begin position="687"/>
        <end position="720"/>
    </location>
</feature>
<evidence type="ECO:0000313" key="4">
    <source>
        <dbReference type="Proteomes" id="UP001642360"/>
    </source>
</evidence>
<feature type="domain" description="XS" evidence="2">
    <location>
        <begin position="828"/>
        <end position="955"/>
    </location>
</feature>
<dbReference type="InterPro" id="IPR005380">
    <property type="entry name" value="XS_domain"/>
</dbReference>
<protein>
    <recommendedName>
        <fullName evidence="2">XS domain-containing protein</fullName>
    </recommendedName>
</protein>
<dbReference type="InterPro" id="IPR038588">
    <property type="entry name" value="XS_domain_sf"/>
</dbReference>